<dbReference type="EMBL" id="CM000160">
    <property type="protein sequence ID" value="EDW96050.2"/>
    <property type="molecule type" value="Genomic_DNA"/>
</dbReference>
<keyword evidence="4 11" id="KW-0378">Hydrolase</keyword>
<protein>
    <recommendedName>
        <fullName evidence="12">CLIP domain-containing serine protease</fullName>
        <ecNumber evidence="11">3.4.21.-</ecNumber>
    </recommendedName>
</protein>
<proteinExistence type="inferred from homology"/>
<evidence type="ECO:0000313" key="14">
    <source>
        <dbReference type="EMBL" id="EDW96050.2"/>
    </source>
</evidence>
<evidence type="ECO:0000256" key="3">
    <source>
        <dbReference type="ARBA" id="ARBA00022729"/>
    </source>
</evidence>
<evidence type="ECO:0000256" key="5">
    <source>
        <dbReference type="ARBA" id="ARBA00022825"/>
    </source>
</evidence>
<dbReference type="FunFam" id="2.40.10.10:FF:000028">
    <property type="entry name" value="Serine protease easter"/>
    <property type="match status" value="1"/>
</dbReference>
<dbReference type="SUPFAM" id="SSF50494">
    <property type="entry name" value="Trypsin-like serine proteases"/>
    <property type="match status" value="1"/>
</dbReference>
<evidence type="ECO:0000256" key="10">
    <source>
        <dbReference type="ARBA" id="ARBA00024195"/>
    </source>
</evidence>
<dbReference type="HOGENOM" id="CLU_006842_0_3_1"/>
<dbReference type="SMR" id="B4PNI7"/>
<evidence type="ECO:0000256" key="12">
    <source>
        <dbReference type="RuleBase" id="RU366078"/>
    </source>
</evidence>
<keyword evidence="15" id="KW-1185">Reference proteome</keyword>
<dbReference type="GO" id="GO:0005576">
    <property type="term" value="C:extracellular region"/>
    <property type="evidence" value="ECO:0007669"/>
    <property type="project" value="UniProtKB-SubCell"/>
</dbReference>
<keyword evidence="7" id="KW-0865">Zymogen</keyword>
<keyword evidence="3" id="KW-0732">Signal</keyword>
<comment type="similarity">
    <text evidence="10 12">Belongs to the peptidase S1 family. CLIP subfamily.</text>
</comment>
<comment type="domain">
    <text evidence="12">The clip domain consists of 35-55 residues which are 'knitted' together usually by 3 conserved disulfide bonds forming a clip-like compact structure.</text>
</comment>
<keyword evidence="8" id="KW-1015">Disulfide bond</keyword>
<dbReference type="InterPro" id="IPR043504">
    <property type="entry name" value="Peptidase_S1_PA_chymotrypsin"/>
</dbReference>
<comment type="subcellular location">
    <subcellularLocation>
        <location evidence="12">Secreted</location>
    </subcellularLocation>
</comment>
<dbReference type="OrthoDB" id="8250810at2759"/>
<dbReference type="PRINTS" id="PR00722">
    <property type="entry name" value="CHYMOTRYPSIN"/>
</dbReference>
<dbReference type="Proteomes" id="UP000002282">
    <property type="component" value="Chromosome 3R"/>
</dbReference>
<dbReference type="Gene3D" id="2.40.10.10">
    <property type="entry name" value="Trypsin-like serine proteases"/>
    <property type="match status" value="2"/>
</dbReference>
<keyword evidence="5 11" id="KW-0720">Serine protease</keyword>
<dbReference type="Gene3D" id="3.30.1640.30">
    <property type="match status" value="1"/>
</dbReference>
<keyword evidence="12" id="KW-0964">Secreted</keyword>
<reference evidence="14 15" key="1">
    <citation type="journal article" date="2007" name="Nature">
        <title>Evolution of genes and genomes on the Drosophila phylogeny.</title>
        <authorList>
            <consortium name="Drosophila 12 Genomes Consortium"/>
            <person name="Clark A.G."/>
            <person name="Eisen M.B."/>
            <person name="Smith D.R."/>
            <person name="Bergman C.M."/>
            <person name="Oliver B."/>
            <person name="Markow T.A."/>
            <person name="Kaufman T.C."/>
            <person name="Kellis M."/>
            <person name="Gelbart W."/>
            <person name="Iyer V.N."/>
            <person name="Pollard D.A."/>
            <person name="Sackton T.B."/>
            <person name="Larracuente A.M."/>
            <person name="Singh N.D."/>
            <person name="Abad J.P."/>
            <person name="Abt D.N."/>
            <person name="Adryan B."/>
            <person name="Aguade M."/>
            <person name="Akashi H."/>
            <person name="Anderson W.W."/>
            <person name="Aquadro C.F."/>
            <person name="Ardell D.H."/>
            <person name="Arguello R."/>
            <person name="Artieri C.G."/>
            <person name="Barbash D.A."/>
            <person name="Barker D."/>
            <person name="Barsanti P."/>
            <person name="Batterham P."/>
            <person name="Batzoglou S."/>
            <person name="Begun D."/>
            <person name="Bhutkar A."/>
            <person name="Blanco E."/>
            <person name="Bosak S.A."/>
            <person name="Bradley R.K."/>
            <person name="Brand A.D."/>
            <person name="Brent M.R."/>
            <person name="Brooks A.N."/>
            <person name="Brown R.H."/>
            <person name="Butlin R.K."/>
            <person name="Caggese C."/>
            <person name="Calvi B.R."/>
            <person name="Bernardo de Carvalho A."/>
            <person name="Caspi A."/>
            <person name="Castrezana S."/>
            <person name="Celniker S.E."/>
            <person name="Chang J.L."/>
            <person name="Chapple C."/>
            <person name="Chatterji S."/>
            <person name="Chinwalla A."/>
            <person name="Civetta A."/>
            <person name="Clifton S.W."/>
            <person name="Comeron J.M."/>
            <person name="Costello J.C."/>
            <person name="Coyne J.A."/>
            <person name="Daub J."/>
            <person name="David R.G."/>
            <person name="Delcher A.L."/>
            <person name="Delehaunty K."/>
            <person name="Do C.B."/>
            <person name="Ebling H."/>
            <person name="Edwards K."/>
            <person name="Eickbush T."/>
            <person name="Evans J.D."/>
            <person name="Filipski A."/>
            <person name="Findeiss S."/>
            <person name="Freyhult E."/>
            <person name="Fulton L."/>
            <person name="Fulton R."/>
            <person name="Garcia A.C."/>
            <person name="Gardiner A."/>
            <person name="Garfield D.A."/>
            <person name="Garvin B.E."/>
            <person name="Gibson G."/>
            <person name="Gilbert D."/>
            <person name="Gnerre S."/>
            <person name="Godfrey J."/>
            <person name="Good R."/>
            <person name="Gotea V."/>
            <person name="Gravely B."/>
            <person name="Greenberg A.J."/>
            <person name="Griffiths-Jones S."/>
            <person name="Gross S."/>
            <person name="Guigo R."/>
            <person name="Gustafson E.A."/>
            <person name="Haerty W."/>
            <person name="Hahn M.W."/>
            <person name="Halligan D.L."/>
            <person name="Halpern A.L."/>
            <person name="Halter G.M."/>
            <person name="Han M.V."/>
            <person name="Heger A."/>
            <person name="Hillier L."/>
            <person name="Hinrichs A.S."/>
            <person name="Holmes I."/>
            <person name="Hoskins R.A."/>
            <person name="Hubisz M.J."/>
            <person name="Hultmark D."/>
            <person name="Huntley M.A."/>
            <person name="Jaffe D.B."/>
            <person name="Jagadeeshan S."/>
            <person name="Jeck W.R."/>
            <person name="Johnson J."/>
            <person name="Jones C.D."/>
            <person name="Jordan W.C."/>
            <person name="Karpen G.H."/>
            <person name="Kataoka E."/>
            <person name="Keightley P.D."/>
            <person name="Kheradpour P."/>
            <person name="Kirkness E.F."/>
            <person name="Koerich L.B."/>
            <person name="Kristiansen K."/>
            <person name="Kudrna D."/>
            <person name="Kulathinal R.J."/>
            <person name="Kumar S."/>
            <person name="Kwok R."/>
            <person name="Lander E."/>
            <person name="Langley C.H."/>
            <person name="Lapoint R."/>
            <person name="Lazzaro B.P."/>
            <person name="Lee S.J."/>
            <person name="Levesque L."/>
            <person name="Li R."/>
            <person name="Lin C.F."/>
            <person name="Lin M.F."/>
            <person name="Lindblad-Toh K."/>
            <person name="Llopart A."/>
            <person name="Long M."/>
            <person name="Low L."/>
            <person name="Lozovsky E."/>
            <person name="Lu J."/>
            <person name="Luo M."/>
            <person name="Machado C.A."/>
            <person name="Makalowski W."/>
            <person name="Marzo M."/>
            <person name="Matsuda M."/>
            <person name="Matzkin L."/>
            <person name="McAllister B."/>
            <person name="McBride C.S."/>
            <person name="McKernan B."/>
            <person name="McKernan K."/>
            <person name="Mendez-Lago M."/>
            <person name="Minx P."/>
            <person name="Mollenhauer M.U."/>
            <person name="Montooth K."/>
            <person name="Mount S.M."/>
            <person name="Mu X."/>
            <person name="Myers E."/>
            <person name="Negre B."/>
            <person name="Newfeld S."/>
            <person name="Nielsen R."/>
            <person name="Noor M.A."/>
            <person name="O'Grady P."/>
            <person name="Pachter L."/>
            <person name="Papaceit M."/>
            <person name="Parisi M.J."/>
            <person name="Parisi M."/>
            <person name="Parts L."/>
            <person name="Pedersen J.S."/>
            <person name="Pesole G."/>
            <person name="Phillippy A.M."/>
            <person name="Ponting C.P."/>
            <person name="Pop M."/>
            <person name="Porcelli D."/>
            <person name="Powell J.R."/>
            <person name="Prohaska S."/>
            <person name="Pruitt K."/>
            <person name="Puig M."/>
            <person name="Quesneville H."/>
            <person name="Ram K.R."/>
            <person name="Rand D."/>
            <person name="Rasmussen M.D."/>
            <person name="Reed L.K."/>
            <person name="Reenan R."/>
            <person name="Reily A."/>
            <person name="Remington K.A."/>
            <person name="Rieger T.T."/>
            <person name="Ritchie M.G."/>
            <person name="Robin C."/>
            <person name="Rogers Y.H."/>
            <person name="Rohde C."/>
            <person name="Rozas J."/>
            <person name="Rubenfield M.J."/>
            <person name="Ruiz A."/>
            <person name="Russo S."/>
            <person name="Salzberg S.L."/>
            <person name="Sanchez-Gracia A."/>
            <person name="Saranga D.J."/>
            <person name="Sato H."/>
            <person name="Schaeffer S.W."/>
            <person name="Schatz M.C."/>
            <person name="Schlenke T."/>
            <person name="Schwartz R."/>
            <person name="Segarra C."/>
            <person name="Singh R.S."/>
            <person name="Sirot L."/>
            <person name="Sirota M."/>
            <person name="Sisneros N.B."/>
            <person name="Smith C.D."/>
            <person name="Smith T.F."/>
            <person name="Spieth J."/>
            <person name="Stage D.E."/>
            <person name="Stark A."/>
            <person name="Stephan W."/>
            <person name="Strausberg R.L."/>
            <person name="Strempel S."/>
            <person name="Sturgill D."/>
            <person name="Sutton G."/>
            <person name="Sutton G.G."/>
            <person name="Tao W."/>
            <person name="Teichmann S."/>
            <person name="Tobari Y.N."/>
            <person name="Tomimura Y."/>
            <person name="Tsolas J.M."/>
            <person name="Valente V.L."/>
            <person name="Venter E."/>
            <person name="Venter J.C."/>
            <person name="Vicario S."/>
            <person name="Vieira F.G."/>
            <person name="Vilella A.J."/>
            <person name="Villasante A."/>
            <person name="Walenz B."/>
            <person name="Wang J."/>
            <person name="Wasserman M."/>
            <person name="Watts T."/>
            <person name="Wilson D."/>
            <person name="Wilson R.K."/>
            <person name="Wing R.A."/>
            <person name="Wolfner M.F."/>
            <person name="Wong A."/>
            <person name="Wong G.K."/>
            <person name="Wu C.I."/>
            <person name="Wu G."/>
            <person name="Yamamoto D."/>
            <person name="Yang H.P."/>
            <person name="Yang S.P."/>
            <person name="Yorke J.A."/>
            <person name="Yoshida K."/>
            <person name="Zdobnov E."/>
            <person name="Zhang P."/>
            <person name="Zhang Y."/>
            <person name="Zimin A.V."/>
            <person name="Baldwin J."/>
            <person name="Abdouelleil A."/>
            <person name="Abdulkadir J."/>
            <person name="Abebe A."/>
            <person name="Abera B."/>
            <person name="Abreu J."/>
            <person name="Acer S.C."/>
            <person name="Aftuck L."/>
            <person name="Alexander A."/>
            <person name="An P."/>
            <person name="Anderson E."/>
            <person name="Anderson S."/>
            <person name="Arachi H."/>
            <person name="Azer M."/>
            <person name="Bachantsang P."/>
            <person name="Barry A."/>
            <person name="Bayul T."/>
            <person name="Berlin A."/>
            <person name="Bessette D."/>
            <person name="Bloom T."/>
            <person name="Blye J."/>
            <person name="Boguslavskiy L."/>
            <person name="Bonnet C."/>
            <person name="Boukhgalter B."/>
            <person name="Bourzgui I."/>
            <person name="Brown A."/>
            <person name="Cahill P."/>
            <person name="Channer S."/>
            <person name="Cheshatsang Y."/>
            <person name="Chuda L."/>
            <person name="Citroen M."/>
            <person name="Collymore A."/>
            <person name="Cooke P."/>
            <person name="Costello M."/>
            <person name="D'Aco K."/>
            <person name="Daza R."/>
            <person name="De Haan G."/>
            <person name="DeGray S."/>
            <person name="DeMaso C."/>
            <person name="Dhargay N."/>
            <person name="Dooley K."/>
            <person name="Dooley E."/>
            <person name="Doricent M."/>
            <person name="Dorje P."/>
            <person name="Dorjee K."/>
            <person name="Dupes A."/>
            <person name="Elong R."/>
            <person name="Falk J."/>
            <person name="Farina A."/>
            <person name="Faro S."/>
            <person name="Ferguson D."/>
            <person name="Fisher S."/>
            <person name="Foley C.D."/>
            <person name="Franke A."/>
            <person name="Friedrich D."/>
            <person name="Gadbois L."/>
            <person name="Gearin G."/>
            <person name="Gearin C.R."/>
            <person name="Giannoukos G."/>
            <person name="Goode T."/>
            <person name="Graham J."/>
            <person name="Grandbois E."/>
            <person name="Grewal S."/>
            <person name="Gyaltsen K."/>
            <person name="Hafez N."/>
            <person name="Hagos B."/>
            <person name="Hall J."/>
            <person name="Henson C."/>
            <person name="Hollinger A."/>
            <person name="Honan T."/>
            <person name="Huard M.D."/>
            <person name="Hughes L."/>
            <person name="Hurhula B."/>
            <person name="Husby M.E."/>
            <person name="Kamat A."/>
            <person name="Kanga B."/>
            <person name="Kashin S."/>
            <person name="Khazanovich D."/>
            <person name="Kisner P."/>
            <person name="Lance K."/>
            <person name="Lara M."/>
            <person name="Lee W."/>
            <person name="Lennon N."/>
            <person name="Letendre F."/>
            <person name="LeVine R."/>
            <person name="Lipovsky A."/>
            <person name="Liu X."/>
            <person name="Liu J."/>
            <person name="Liu S."/>
            <person name="Lokyitsang T."/>
            <person name="Lokyitsang Y."/>
            <person name="Lubonja R."/>
            <person name="Lui A."/>
            <person name="MacDonald P."/>
            <person name="Magnisalis V."/>
            <person name="Maru K."/>
            <person name="Matthews C."/>
            <person name="McCusker W."/>
            <person name="McDonough S."/>
            <person name="Mehta T."/>
            <person name="Meldrim J."/>
            <person name="Meneus L."/>
            <person name="Mihai O."/>
            <person name="Mihalev A."/>
            <person name="Mihova T."/>
            <person name="Mittelman R."/>
            <person name="Mlenga V."/>
            <person name="Montmayeur A."/>
            <person name="Mulrain L."/>
            <person name="Navidi A."/>
            <person name="Naylor J."/>
            <person name="Negash T."/>
            <person name="Nguyen T."/>
            <person name="Nguyen N."/>
            <person name="Nicol R."/>
            <person name="Norbu C."/>
            <person name="Norbu N."/>
            <person name="Novod N."/>
            <person name="O'Neill B."/>
            <person name="Osman S."/>
            <person name="Markiewicz E."/>
            <person name="Oyono O.L."/>
            <person name="Patti C."/>
            <person name="Phunkhang P."/>
            <person name="Pierre F."/>
            <person name="Priest M."/>
            <person name="Raghuraman S."/>
            <person name="Rege F."/>
            <person name="Reyes R."/>
            <person name="Rise C."/>
            <person name="Rogov P."/>
            <person name="Ross K."/>
            <person name="Ryan E."/>
            <person name="Settipalli S."/>
            <person name="Shea T."/>
            <person name="Sherpa N."/>
            <person name="Shi L."/>
            <person name="Shih D."/>
            <person name="Sparrow T."/>
            <person name="Spaulding J."/>
            <person name="Stalker J."/>
            <person name="Stange-Thomann N."/>
            <person name="Stavropoulos S."/>
            <person name="Stone C."/>
            <person name="Strader C."/>
            <person name="Tesfaye S."/>
            <person name="Thomson T."/>
            <person name="Thoulutsang Y."/>
            <person name="Thoulutsang D."/>
            <person name="Topham K."/>
            <person name="Topping I."/>
            <person name="Tsamla T."/>
            <person name="Vassiliev H."/>
            <person name="Vo A."/>
            <person name="Wangchuk T."/>
            <person name="Wangdi T."/>
            <person name="Weiand M."/>
            <person name="Wilkinson J."/>
            <person name="Wilson A."/>
            <person name="Yadav S."/>
            <person name="Young G."/>
            <person name="Yu Q."/>
            <person name="Zembek L."/>
            <person name="Zhong D."/>
            <person name="Zimmer A."/>
            <person name="Zwirko Z."/>
            <person name="Jaffe D.B."/>
            <person name="Alvarez P."/>
            <person name="Brockman W."/>
            <person name="Butler J."/>
            <person name="Chin C."/>
            <person name="Gnerre S."/>
            <person name="Grabherr M."/>
            <person name="Kleber M."/>
            <person name="Mauceli E."/>
            <person name="MacCallum I."/>
        </authorList>
    </citation>
    <scope>NUCLEOTIDE SEQUENCE [LARGE SCALE GENOMIC DNA]</scope>
    <source>
        <strain evidence="15">Tai18E2 / Tucson 14021-0261.01</strain>
    </source>
</reference>
<accession>B4PNI7</accession>
<dbReference type="InterPro" id="IPR022700">
    <property type="entry name" value="CLIP"/>
</dbReference>
<dbReference type="InterPro" id="IPR033116">
    <property type="entry name" value="TRYPSIN_SER"/>
</dbReference>
<dbReference type="GO" id="GO:0006508">
    <property type="term" value="P:proteolysis"/>
    <property type="evidence" value="ECO:0007669"/>
    <property type="project" value="UniProtKB-KW"/>
</dbReference>
<evidence type="ECO:0000256" key="2">
    <source>
        <dbReference type="ARBA" id="ARBA00022723"/>
    </source>
</evidence>
<evidence type="ECO:0000313" key="15">
    <source>
        <dbReference type="Proteomes" id="UP000002282"/>
    </source>
</evidence>
<evidence type="ECO:0000259" key="13">
    <source>
        <dbReference type="PROSITE" id="PS50240"/>
    </source>
</evidence>
<evidence type="ECO:0000256" key="1">
    <source>
        <dbReference type="ARBA" id="ARBA00022670"/>
    </source>
</evidence>
<feature type="domain" description="Peptidase S1" evidence="13">
    <location>
        <begin position="87"/>
        <end position="343"/>
    </location>
</feature>
<evidence type="ECO:0000256" key="4">
    <source>
        <dbReference type="ARBA" id="ARBA00022801"/>
    </source>
</evidence>
<dbReference type="SMART" id="SM00020">
    <property type="entry name" value="Tryp_SPc"/>
    <property type="match status" value="1"/>
</dbReference>
<dbReference type="PROSITE" id="PS00134">
    <property type="entry name" value="TRYPSIN_HIS"/>
    <property type="match status" value="1"/>
</dbReference>
<dbReference type="eggNOG" id="KOG3627">
    <property type="taxonomic scope" value="Eukaryota"/>
</dbReference>
<dbReference type="MEROPS" id="S01.A22"/>
<name>B4PNI7_DROYA</name>
<evidence type="ECO:0000256" key="6">
    <source>
        <dbReference type="ARBA" id="ARBA00022837"/>
    </source>
</evidence>
<dbReference type="PANTHER" id="PTHR24256">
    <property type="entry name" value="TRYPTASE-RELATED"/>
    <property type="match status" value="1"/>
</dbReference>
<dbReference type="InterPro" id="IPR038565">
    <property type="entry name" value="CLIP_sf"/>
</dbReference>
<evidence type="ECO:0000256" key="8">
    <source>
        <dbReference type="ARBA" id="ARBA00023157"/>
    </source>
</evidence>
<keyword evidence="9" id="KW-0325">Glycoprotein</keyword>
<gene>
    <name evidence="14" type="primary">Dyak\GE25617</name>
    <name evidence="14" type="synonym">dyak_GLEANR_9232</name>
    <name evidence="14" type="synonym">GE25617</name>
    <name evidence="14" type="ORF">Dyak_GE25617</name>
</gene>
<evidence type="ECO:0000256" key="11">
    <source>
        <dbReference type="RuleBase" id="RU363034"/>
    </source>
</evidence>
<reference evidence="14 15" key="2">
    <citation type="journal article" date="2007" name="PLoS Biol.">
        <title>Principles of genome evolution in the Drosophila melanogaster species group.</title>
        <authorList>
            <person name="Ranz J.M."/>
            <person name="Maurin D."/>
            <person name="Chan Y.S."/>
            <person name="von Grotthuss M."/>
            <person name="Hillier L.W."/>
            <person name="Roote J."/>
            <person name="Ashburner M."/>
            <person name="Bergman C.M."/>
        </authorList>
    </citation>
    <scope>NUCLEOTIDE SEQUENCE [LARGE SCALE GENOMIC DNA]</scope>
    <source>
        <strain evidence="15">Tai18E2 / Tucson 14021-0261.01</strain>
    </source>
</reference>
<dbReference type="InterPro" id="IPR018114">
    <property type="entry name" value="TRYPSIN_HIS"/>
</dbReference>
<dbReference type="InterPro" id="IPR001314">
    <property type="entry name" value="Peptidase_S1A"/>
</dbReference>
<sequence length="344" mass="38694">MVHLAYPDNVCQQDETCVRLQDCPQVYDAVKTNRMSRATKREILNNRRCGSSVRKQKLHHRTICCPEPADILPRLSACGQMKMTFRIMGGTEPDLNQYPWLTMLLYRNLSTSLRKLVPGCSGSLINTRYVLTAAHCVTKANMNLRRVRLGEHNTSQNPDCINVGAWRRCAPPHLDIDVESVTSHEDYDPAKFTSHNDVALVRLQVAVRYTVAVHPICVLDDHISQKNFKFRVAGWGRTDMSSDGSDVLQHAFLKERNPRTCSQFYAHWHFQPQSQICAGGLDAMSTCDGDSGSPLMGIAGRGYDEYTFLAGMVSYGRSCGQSAYPAVFTRTATFFKWTLAHLKP</sequence>
<dbReference type="CDD" id="cd00190">
    <property type="entry name" value="Tryp_SPc"/>
    <property type="match status" value="1"/>
</dbReference>
<organism evidence="14 15">
    <name type="scientific">Drosophila yakuba</name>
    <name type="common">Fruit fly</name>
    <dbReference type="NCBI Taxonomy" id="7245"/>
    <lineage>
        <taxon>Eukaryota</taxon>
        <taxon>Metazoa</taxon>
        <taxon>Ecdysozoa</taxon>
        <taxon>Arthropoda</taxon>
        <taxon>Hexapoda</taxon>
        <taxon>Insecta</taxon>
        <taxon>Pterygota</taxon>
        <taxon>Neoptera</taxon>
        <taxon>Endopterygota</taxon>
        <taxon>Diptera</taxon>
        <taxon>Brachycera</taxon>
        <taxon>Muscomorpha</taxon>
        <taxon>Ephydroidea</taxon>
        <taxon>Drosophilidae</taxon>
        <taxon>Drosophila</taxon>
        <taxon>Sophophora</taxon>
    </lineage>
</organism>
<keyword evidence="2" id="KW-0479">Metal-binding</keyword>
<evidence type="ECO:0000256" key="7">
    <source>
        <dbReference type="ARBA" id="ARBA00023145"/>
    </source>
</evidence>
<dbReference type="KEGG" id="dya:Dyak_GE25617"/>
<dbReference type="GO" id="GO:0004252">
    <property type="term" value="F:serine-type endopeptidase activity"/>
    <property type="evidence" value="ECO:0007669"/>
    <property type="project" value="UniProtKB-UniRule"/>
</dbReference>
<dbReference type="InterPro" id="IPR009003">
    <property type="entry name" value="Peptidase_S1_PA"/>
</dbReference>
<dbReference type="EC" id="3.4.21.-" evidence="11"/>
<dbReference type="Pfam" id="PF00089">
    <property type="entry name" value="Trypsin"/>
    <property type="match status" value="1"/>
</dbReference>
<evidence type="ECO:0000256" key="9">
    <source>
        <dbReference type="ARBA" id="ARBA00023180"/>
    </source>
</evidence>
<dbReference type="PROSITE" id="PS50240">
    <property type="entry name" value="TRYPSIN_DOM"/>
    <property type="match status" value="1"/>
</dbReference>
<dbReference type="Pfam" id="PF12032">
    <property type="entry name" value="CLIP"/>
    <property type="match status" value="1"/>
</dbReference>
<dbReference type="GO" id="GO:0046872">
    <property type="term" value="F:metal ion binding"/>
    <property type="evidence" value="ECO:0007669"/>
    <property type="project" value="UniProtKB-KW"/>
</dbReference>
<dbReference type="InterPro" id="IPR001254">
    <property type="entry name" value="Trypsin_dom"/>
</dbReference>
<dbReference type="AlphaFoldDB" id="B4PNI7"/>
<keyword evidence="1 11" id="KW-0645">Protease</keyword>
<dbReference type="InterPro" id="IPR051487">
    <property type="entry name" value="Ser/Thr_Proteases_Immune/Dev"/>
</dbReference>
<keyword evidence="6" id="KW-0106">Calcium</keyword>
<dbReference type="PROSITE" id="PS00135">
    <property type="entry name" value="TRYPSIN_SER"/>
    <property type="match status" value="1"/>
</dbReference>